<evidence type="ECO:0000256" key="1">
    <source>
        <dbReference type="SAM" id="MobiDB-lite"/>
    </source>
</evidence>
<comment type="caution">
    <text evidence="2">The sequence shown here is derived from an EMBL/GenBank/DDBJ whole genome shotgun (WGS) entry which is preliminary data.</text>
</comment>
<accession>X1VZR5</accession>
<dbReference type="EMBL" id="BARW01041913">
    <property type="protein sequence ID" value="GAJ18915.1"/>
    <property type="molecule type" value="Genomic_DNA"/>
</dbReference>
<dbReference type="AlphaFoldDB" id="X1VZR5"/>
<reference evidence="2" key="1">
    <citation type="journal article" date="2014" name="Front. Microbiol.">
        <title>High frequency of phylogenetically diverse reductive dehalogenase-homologous genes in deep subseafloor sedimentary metagenomes.</title>
        <authorList>
            <person name="Kawai M."/>
            <person name="Futagami T."/>
            <person name="Toyoda A."/>
            <person name="Takaki Y."/>
            <person name="Nishi S."/>
            <person name="Hori S."/>
            <person name="Arai W."/>
            <person name="Tsubouchi T."/>
            <person name="Morono Y."/>
            <person name="Uchiyama I."/>
            <person name="Ito T."/>
            <person name="Fujiyama A."/>
            <person name="Inagaki F."/>
            <person name="Takami H."/>
        </authorList>
    </citation>
    <scope>NUCLEOTIDE SEQUENCE</scope>
    <source>
        <strain evidence="2">Expedition CK06-06</strain>
    </source>
</reference>
<sequence length="65" mass="7401">SLKTTSHPSDSGRRDRRGSHLPTVSFFHRNWFIVVYVVVQTEAKTLSQTPVCIVSDVGMIQQWTL</sequence>
<gene>
    <name evidence="2" type="ORF">S12H4_62456</name>
</gene>
<organism evidence="2">
    <name type="scientific">marine sediment metagenome</name>
    <dbReference type="NCBI Taxonomy" id="412755"/>
    <lineage>
        <taxon>unclassified sequences</taxon>
        <taxon>metagenomes</taxon>
        <taxon>ecological metagenomes</taxon>
    </lineage>
</organism>
<protein>
    <submittedName>
        <fullName evidence="2">Uncharacterized protein</fullName>
    </submittedName>
</protein>
<feature type="region of interest" description="Disordered" evidence="1">
    <location>
        <begin position="1"/>
        <end position="20"/>
    </location>
</feature>
<evidence type="ECO:0000313" key="2">
    <source>
        <dbReference type="EMBL" id="GAJ18915.1"/>
    </source>
</evidence>
<feature type="non-terminal residue" evidence="2">
    <location>
        <position position="1"/>
    </location>
</feature>
<proteinExistence type="predicted"/>
<name>X1VZR5_9ZZZZ</name>